<gene>
    <name evidence="3" type="ORF">ACFPQ5_21535</name>
</gene>
<name>A0ABW0MRC8_9BURK</name>
<dbReference type="RefSeq" id="WP_379760651.1">
    <property type="nucleotide sequence ID" value="NZ_JBHSMR010000014.1"/>
</dbReference>
<dbReference type="EMBL" id="JBHSMR010000014">
    <property type="protein sequence ID" value="MFC5480794.1"/>
    <property type="molecule type" value="Genomic_DNA"/>
</dbReference>
<comment type="caution">
    <text evidence="3">The sequence shown here is derived from an EMBL/GenBank/DDBJ whole genome shotgun (WGS) entry which is preliminary data.</text>
</comment>
<sequence>MIYKDSDNKMPVVAILERMLALAGPDKRALIAHELRMMRAGILAEREAIALIDVHLKDSTRTAVVHDLRLVSNEGAAARIDHLLIHRSRRFYVLDTRYFAHGLKITEDGDFLRWSEADKRHAPIPSPFDALARQVSVLRDALEAFGLDDAPVETLVLLAPNARIERPRRFDNDTMRVMRADQFLEKLNNGVENAQATALAKLHELNRTRMSESIGEIAQRLIALHSPSTADTMARFGLRRDAAMPAPCPPAPSAPPAADSEGDPPAPEQNQALAAESMRST</sequence>
<protein>
    <submittedName>
        <fullName evidence="3">Nuclease-related domain-containing protein</fullName>
    </submittedName>
</protein>
<feature type="domain" description="NERD" evidence="2">
    <location>
        <begin position="40"/>
        <end position="161"/>
    </location>
</feature>
<feature type="compositionally biased region" description="Polar residues" evidence="1">
    <location>
        <begin position="268"/>
        <end position="281"/>
    </location>
</feature>
<proteinExistence type="predicted"/>
<reference evidence="4" key="1">
    <citation type="journal article" date="2019" name="Int. J. Syst. Evol. Microbiol.">
        <title>The Global Catalogue of Microorganisms (GCM) 10K type strain sequencing project: providing services to taxonomists for standard genome sequencing and annotation.</title>
        <authorList>
            <consortium name="The Broad Institute Genomics Platform"/>
            <consortium name="The Broad Institute Genome Sequencing Center for Infectious Disease"/>
            <person name="Wu L."/>
            <person name="Ma J."/>
        </authorList>
    </citation>
    <scope>NUCLEOTIDE SEQUENCE [LARGE SCALE GENOMIC DNA]</scope>
    <source>
        <strain evidence="4">CCUG 43111</strain>
    </source>
</reference>
<dbReference type="Pfam" id="PF08378">
    <property type="entry name" value="NERD"/>
    <property type="match status" value="1"/>
</dbReference>
<accession>A0ABW0MRC8</accession>
<organism evidence="3 4">
    <name type="scientific">Massilia suwonensis</name>
    <dbReference type="NCBI Taxonomy" id="648895"/>
    <lineage>
        <taxon>Bacteria</taxon>
        <taxon>Pseudomonadati</taxon>
        <taxon>Pseudomonadota</taxon>
        <taxon>Betaproteobacteria</taxon>
        <taxon>Burkholderiales</taxon>
        <taxon>Oxalobacteraceae</taxon>
        <taxon>Telluria group</taxon>
        <taxon>Massilia</taxon>
    </lineage>
</organism>
<dbReference type="PROSITE" id="PS50965">
    <property type="entry name" value="NERD"/>
    <property type="match status" value="1"/>
</dbReference>
<evidence type="ECO:0000313" key="4">
    <source>
        <dbReference type="Proteomes" id="UP001596101"/>
    </source>
</evidence>
<evidence type="ECO:0000256" key="1">
    <source>
        <dbReference type="SAM" id="MobiDB-lite"/>
    </source>
</evidence>
<feature type="region of interest" description="Disordered" evidence="1">
    <location>
        <begin position="241"/>
        <end position="281"/>
    </location>
</feature>
<keyword evidence="4" id="KW-1185">Reference proteome</keyword>
<dbReference type="Proteomes" id="UP001596101">
    <property type="component" value="Unassembled WGS sequence"/>
</dbReference>
<evidence type="ECO:0000313" key="3">
    <source>
        <dbReference type="EMBL" id="MFC5480794.1"/>
    </source>
</evidence>
<dbReference type="InterPro" id="IPR011528">
    <property type="entry name" value="NERD"/>
</dbReference>
<evidence type="ECO:0000259" key="2">
    <source>
        <dbReference type="PROSITE" id="PS50965"/>
    </source>
</evidence>
<feature type="compositionally biased region" description="Pro residues" evidence="1">
    <location>
        <begin position="246"/>
        <end position="255"/>
    </location>
</feature>